<protein>
    <submittedName>
        <fullName evidence="1">Uncharacterized protein</fullName>
    </submittedName>
</protein>
<dbReference type="AlphaFoldDB" id="A0A382XJM2"/>
<gene>
    <name evidence="1" type="ORF">METZ01_LOCUS424017</name>
</gene>
<evidence type="ECO:0000313" key="1">
    <source>
        <dbReference type="EMBL" id="SVD71163.1"/>
    </source>
</evidence>
<dbReference type="EMBL" id="UINC01168231">
    <property type="protein sequence ID" value="SVD71163.1"/>
    <property type="molecule type" value="Genomic_DNA"/>
</dbReference>
<accession>A0A382XJM2</accession>
<reference evidence="1" key="1">
    <citation type="submission" date="2018-05" db="EMBL/GenBank/DDBJ databases">
        <authorList>
            <person name="Lanie J.A."/>
            <person name="Ng W.-L."/>
            <person name="Kazmierczak K.M."/>
            <person name="Andrzejewski T.M."/>
            <person name="Davidsen T.M."/>
            <person name="Wayne K.J."/>
            <person name="Tettelin H."/>
            <person name="Glass J.I."/>
            <person name="Rusch D."/>
            <person name="Podicherti R."/>
            <person name="Tsui H.-C.T."/>
            <person name="Winkler M.E."/>
        </authorList>
    </citation>
    <scope>NUCLEOTIDE SEQUENCE</scope>
</reference>
<sequence>FSIVHLNNRIKKQFGKTEYYPLLLVYPDGVLASEMLLEIINQIDDLNVGLEPMLRHWDIPYQ</sequence>
<organism evidence="1">
    <name type="scientific">marine metagenome</name>
    <dbReference type="NCBI Taxonomy" id="408172"/>
    <lineage>
        <taxon>unclassified sequences</taxon>
        <taxon>metagenomes</taxon>
        <taxon>ecological metagenomes</taxon>
    </lineage>
</organism>
<proteinExistence type="predicted"/>
<name>A0A382XJM2_9ZZZZ</name>
<feature type="non-terminal residue" evidence="1">
    <location>
        <position position="1"/>
    </location>
</feature>